<gene>
    <name evidence="3" type="ORF">SV7mr_24850</name>
</gene>
<dbReference type="GO" id="GO:0016788">
    <property type="term" value="F:hydrolase activity, acting on ester bonds"/>
    <property type="evidence" value="ECO:0007669"/>
    <property type="project" value="UniProtKB-ARBA"/>
</dbReference>
<dbReference type="AlphaFoldDB" id="A0A517SV17"/>
<dbReference type="OrthoDB" id="9815670at2"/>
<dbReference type="SUPFAM" id="SSF52266">
    <property type="entry name" value="SGNH hydrolase"/>
    <property type="match status" value="1"/>
</dbReference>
<evidence type="ECO:0000313" key="3">
    <source>
        <dbReference type="EMBL" id="QDT59971.1"/>
    </source>
</evidence>
<dbReference type="CDD" id="cd00229">
    <property type="entry name" value="SGNH_hydrolase"/>
    <property type="match status" value="1"/>
</dbReference>
<keyword evidence="3" id="KW-0378">Hydrolase</keyword>
<feature type="domain" description="SGNH hydrolase-type esterase" evidence="2">
    <location>
        <begin position="73"/>
        <end position="247"/>
    </location>
</feature>
<feature type="signal peptide" evidence="1">
    <location>
        <begin position="1"/>
        <end position="21"/>
    </location>
</feature>
<keyword evidence="1" id="KW-0732">Signal</keyword>
<dbReference type="RefSeq" id="WP_145272172.1">
    <property type="nucleotide sequence ID" value="NZ_CP036272.1"/>
</dbReference>
<evidence type="ECO:0000259" key="2">
    <source>
        <dbReference type="Pfam" id="PF13472"/>
    </source>
</evidence>
<organism evidence="3 4">
    <name type="scientific">Stieleria bergensis</name>
    <dbReference type="NCBI Taxonomy" id="2528025"/>
    <lineage>
        <taxon>Bacteria</taxon>
        <taxon>Pseudomonadati</taxon>
        <taxon>Planctomycetota</taxon>
        <taxon>Planctomycetia</taxon>
        <taxon>Pirellulales</taxon>
        <taxon>Pirellulaceae</taxon>
        <taxon>Stieleria</taxon>
    </lineage>
</organism>
<proteinExistence type="predicted"/>
<evidence type="ECO:0000256" key="1">
    <source>
        <dbReference type="SAM" id="SignalP"/>
    </source>
</evidence>
<feature type="chain" id="PRO_5022185037" evidence="1">
    <location>
        <begin position="22"/>
        <end position="265"/>
    </location>
</feature>
<dbReference type="InterPro" id="IPR036514">
    <property type="entry name" value="SGNH_hydro_sf"/>
</dbReference>
<accession>A0A517SV17</accession>
<evidence type="ECO:0000313" key="4">
    <source>
        <dbReference type="Proteomes" id="UP000315003"/>
    </source>
</evidence>
<sequence length="265" mass="29374" precursor="true">MRPLHPLICLLLLALPSWFVAAPAQSFLADPPAAQSQAGDNNQLASKQELYLGRKMAFANPKTDDPDLPNVLLIGDSISIGYTAYVRRQLHGKADVYRIATNGRNSAYGVQMIDRWLTLPPGQWDVIHFNWGLWDLCYRHPQSKTQGNRDKVNGTLTESLAGYQANLEKIVKRLKQTDATLIWCATTPVPKDEAGRKLGDDLKYNAAAAKIMQANEILINDLHTHALKRLPATMVRPGDVHFTESGYIHLAKQVAETVANAIAEK</sequence>
<dbReference type="EMBL" id="CP036272">
    <property type="protein sequence ID" value="QDT59971.1"/>
    <property type="molecule type" value="Genomic_DNA"/>
</dbReference>
<keyword evidence="4" id="KW-1185">Reference proteome</keyword>
<protein>
    <submittedName>
        <fullName evidence="3">GDSL-like Lipase/Acylhydrolase</fullName>
    </submittedName>
</protein>
<dbReference type="InterPro" id="IPR013830">
    <property type="entry name" value="SGNH_hydro"/>
</dbReference>
<dbReference type="Gene3D" id="3.40.50.1110">
    <property type="entry name" value="SGNH hydrolase"/>
    <property type="match status" value="1"/>
</dbReference>
<name>A0A517SV17_9BACT</name>
<reference evidence="3 4" key="1">
    <citation type="submission" date="2019-02" db="EMBL/GenBank/DDBJ databases">
        <title>Deep-cultivation of Planctomycetes and their phenomic and genomic characterization uncovers novel biology.</title>
        <authorList>
            <person name="Wiegand S."/>
            <person name="Jogler M."/>
            <person name="Boedeker C."/>
            <person name="Pinto D."/>
            <person name="Vollmers J."/>
            <person name="Rivas-Marin E."/>
            <person name="Kohn T."/>
            <person name="Peeters S.H."/>
            <person name="Heuer A."/>
            <person name="Rast P."/>
            <person name="Oberbeckmann S."/>
            <person name="Bunk B."/>
            <person name="Jeske O."/>
            <person name="Meyerdierks A."/>
            <person name="Storesund J.E."/>
            <person name="Kallscheuer N."/>
            <person name="Luecker S."/>
            <person name="Lage O.M."/>
            <person name="Pohl T."/>
            <person name="Merkel B.J."/>
            <person name="Hornburger P."/>
            <person name="Mueller R.-W."/>
            <person name="Bruemmer F."/>
            <person name="Labrenz M."/>
            <person name="Spormann A.M."/>
            <person name="Op den Camp H."/>
            <person name="Overmann J."/>
            <person name="Amann R."/>
            <person name="Jetten M.S.M."/>
            <person name="Mascher T."/>
            <person name="Medema M.H."/>
            <person name="Devos D.P."/>
            <person name="Kaster A.-K."/>
            <person name="Ovreas L."/>
            <person name="Rohde M."/>
            <person name="Galperin M.Y."/>
            <person name="Jogler C."/>
        </authorList>
    </citation>
    <scope>NUCLEOTIDE SEQUENCE [LARGE SCALE GENOMIC DNA]</scope>
    <source>
        <strain evidence="3 4">SV_7m_r</strain>
    </source>
</reference>
<dbReference type="Proteomes" id="UP000315003">
    <property type="component" value="Chromosome"/>
</dbReference>
<dbReference type="Pfam" id="PF13472">
    <property type="entry name" value="Lipase_GDSL_2"/>
    <property type="match status" value="1"/>
</dbReference>